<gene>
    <name evidence="2" type="ORF">S06H3_08482</name>
</gene>
<accession>X1KQS5</accession>
<comment type="caution">
    <text evidence="2">The sequence shown here is derived from an EMBL/GenBank/DDBJ whole genome shotgun (WGS) entry which is preliminary data.</text>
</comment>
<sequence>MRIPLIAGNWKMNTTLDEAEKLVHDMLDSLD</sequence>
<proteinExistence type="predicted"/>
<dbReference type="EMBL" id="BARV01003586">
    <property type="protein sequence ID" value="GAI09028.1"/>
    <property type="molecule type" value="Genomic_DNA"/>
</dbReference>
<dbReference type="Gene3D" id="3.20.20.70">
    <property type="entry name" value="Aldolase class I"/>
    <property type="match status" value="1"/>
</dbReference>
<name>X1KQS5_9ZZZZ</name>
<evidence type="ECO:0008006" key="3">
    <source>
        <dbReference type="Google" id="ProtNLM"/>
    </source>
</evidence>
<dbReference type="Pfam" id="PF00121">
    <property type="entry name" value="TIM"/>
    <property type="match status" value="1"/>
</dbReference>
<dbReference type="InterPro" id="IPR000652">
    <property type="entry name" value="Triosephosphate_isomerase"/>
</dbReference>
<evidence type="ECO:0000256" key="1">
    <source>
        <dbReference type="ARBA" id="ARBA00023235"/>
    </source>
</evidence>
<dbReference type="GO" id="GO:0004807">
    <property type="term" value="F:triose-phosphate isomerase activity"/>
    <property type="evidence" value="ECO:0007669"/>
    <property type="project" value="InterPro"/>
</dbReference>
<dbReference type="InterPro" id="IPR013785">
    <property type="entry name" value="Aldolase_TIM"/>
</dbReference>
<keyword evidence="1" id="KW-0413">Isomerase</keyword>
<dbReference type="SUPFAM" id="SSF51351">
    <property type="entry name" value="Triosephosphate isomerase (TIM)"/>
    <property type="match status" value="1"/>
</dbReference>
<dbReference type="InterPro" id="IPR035990">
    <property type="entry name" value="TIM_sf"/>
</dbReference>
<dbReference type="AlphaFoldDB" id="X1KQS5"/>
<reference evidence="2" key="1">
    <citation type="journal article" date="2014" name="Front. Microbiol.">
        <title>High frequency of phylogenetically diverse reductive dehalogenase-homologous genes in deep subseafloor sedimentary metagenomes.</title>
        <authorList>
            <person name="Kawai M."/>
            <person name="Futagami T."/>
            <person name="Toyoda A."/>
            <person name="Takaki Y."/>
            <person name="Nishi S."/>
            <person name="Hori S."/>
            <person name="Arai W."/>
            <person name="Tsubouchi T."/>
            <person name="Morono Y."/>
            <person name="Uchiyama I."/>
            <person name="Ito T."/>
            <person name="Fujiyama A."/>
            <person name="Inagaki F."/>
            <person name="Takami H."/>
        </authorList>
    </citation>
    <scope>NUCLEOTIDE SEQUENCE</scope>
    <source>
        <strain evidence="2">Expedition CK06-06</strain>
    </source>
</reference>
<evidence type="ECO:0000313" key="2">
    <source>
        <dbReference type="EMBL" id="GAI09028.1"/>
    </source>
</evidence>
<protein>
    <recommendedName>
        <fullName evidence="3">Triose-phosphate isomerase</fullName>
    </recommendedName>
</protein>
<feature type="non-terminal residue" evidence="2">
    <location>
        <position position="31"/>
    </location>
</feature>
<organism evidence="2">
    <name type="scientific">marine sediment metagenome</name>
    <dbReference type="NCBI Taxonomy" id="412755"/>
    <lineage>
        <taxon>unclassified sequences</taxon>
        <taxon>metagenomes</taxon>
        <taxon>ecological metagenomes</taxon>
    </lineage>
</organism>